<evidence type="ECO:0000313" key="1">
    <source>
        <dbReference type="EMBL" id="WFD33837.1"/>
    </source>
</evidence>
<sequence>MSIRLALQRIALPRVASRAVRVAPVAAAARIATPVRAFTASARRFDAGESDAELASSLQQEIEYEREAAAETGGAVPDWLSQFKSEGVWQIEDRPGSDEVALTRQFGNEHIRVLFSIGEIDTTDPTNELEADETEDVASDGEFHGSFPVRCAISIAKNGAGSLNIDAQAADGQFVVENVTFYQDDKLATALTAEADWARRGLYIGPQFETLDENVQTHFESYLAERGFATNLALFIPSYAEYKEQREYCAWLEKVRAFISA</sequence>
<dbReference type="PANTHER" id="PTHR10826:SF1">
    <property type="entry name" value="COMPLEMENT COMPONENT 1 Q SUBCOMPONENT-BINDING PROTEIN, MITOCHONDRIAL"/>
    <property type="match status" value="1"/>
</dbReference>
<protein>
    <submittedName>
        <fullName evidence="1">Mitochondrial acidic protein mam33</fullName>
    </submittedName>
</protein>
<dbReference type="PANTHER" id="PTHR10826">
    <property type="entry name" value="COMPLEMENT COMPONENT 1"/>
    <property type="match status" value="1"/>
</dbReference>
<dbReference type="GO" id="GO:0042256">
    <property type="term" value="P:cytosolic ribosome assembly"/>
    <property type="evidence" value="ECO:0007669"/>
    <property type="project" value="TreeGrafter"/>
</dbReference>
<gene>
    <name evidence="1" type="primary">MAM33</name>
    <name evidence="1" type="ORF">MCUN1_000657</name>
</gene>
<dbReference type="AlphaFoldDB" id="A0AAF0J4V5"/>
<reference evidence="1" key="1">
    <citation type="submission" date="2023-03" db="EMBL/GenBank/DDBJ databases">
        <title>Mating type loci evolution in Malassezia.</title>
        <authorList>
            <person name="Coelho M.A."/>
        </authorList>
    </citation>
    <scope>NUCLEOTIDE SEQUENCE</scope>
    <source>
        <strain evidence="1">CBS 11721</strain>
    </source>
</reference>
<dbReference type="Pfam" id="PF02330">
    <property type="entry name" value="MAM33"/>
    <property type="match status" value="1"/>
</dbReference>
<accession>A0AAF0J4V5</accession>
<dbReference type="InterPro" id="IPR003428">
    <property type="entry name" value="MAM33"/>
</dbReference>
<dbReference type="InterPro" id="IPR036561">
    <property type="entry name" value="MAM33_sf"/>
</dbReference>
<dbReference type="SUPFAM" id="SSF54529">
    <property type="entry name" value="Mitochondrial glycoprotein MAM33-like"/>
    <property type="match status" value="1"/>
</dbReference>
<organism evidence="1 2">
    <name type="scientific">Malassezia cuniculi</name>
    <dbReference type="NCBI Taxonomy" id="948313"/>
    <lineage>
        <taxon>Eukaryota</taxon>
        <taxon>Fungi</taxon>
        <taxon>Dikarya</taxon>
        <taxon>Basidiomycota</taxon>
        <taxon>Ustilaginomycotina</taxon>
        <taxon>Malasseziomycetes</taxon>
        <taxon>Malasseziales</taxon>
        <taxon>Malasseziaceae</taxon>
        <taxon>Malassezia</taxon>
    </lineage>
</organism>
<proteinExistence type="predicted"/>
<dbReference type="GO" id="GO:0005759">
    <property type="term" value="C:mitochondrial matrix"/>
    <property type="evidence" value="ECO:0007669"/>
    <property type="project" value="InterPro"/>
</dbReference>
<evidence type="ECO:0000313" key="2">
    <source>
        <dbReference type="Proteomes" id="UP001219933"/>
    </source>
</evidence>
<dbReference type="EMBL" id="CP119877">
    <property type="protein sequence ID" value="WFD33837.1"/>
    <property type="molecule type" value="Genomic_DNA"/>
</dbReference>
<dbReference type="Gene3D" id="3.10.280.10">
    <property type="entry name" value="Mitochondrial glycoprotein"/>
    <property type="match status" value="1"/>
</dbReference>
<dbReference type="Proteomes" id="UP001219933">
    <property type="component" value="Chromosome 1"/>
</dbReference>
<keyword evidence="2" id="KW-1185">Reference proteome</keyword>
<name>A0AAF0J4V5_9BASI</name>